<dbReference type="InterPro" id="IPR000792">
    <property type="entry name" value="Tscrpt_reg_LuxR_C"/>
</dbReference>
<keyword evidence="2" id="KW-0238">DNA-binding</keyword>
<sequence length="175" mass="20934">MFLIYLAWLAWHQKKDLIGENFLVPSYLTWISLISLVFGLLILLEDSYVIFHVDSYHSLNIKIQNRNFSEDIFSIFICLIANHYFLFDYPKKKHLANGNTNQLTKKEEQFFSYYRLTDRECEICQLLLEHKNNQEIADCLYLSIGTVKAHIHNIYLKMAIHQRDQIYTLFENFQV</sequence>
<dbReference type="AlphaFoldDB" id="G5JNR4"/>
<dbReference type="PROSITE" id="PS50043">
    <property type="entry name" value="HTH_LUXR_2"/>
    <property type="match status" value="1"/>
</dbReference>
<dbReference type="Proteomes" id="UP000004322">
    <property type="component" value="Unassembled WGS sequence"/>
</dbReference>
<evidence type="ECO:0000256" key="2">
    <source>
        <dbReference type="ARBA" id="ARBA00023125"/>
    </source>
</evidence>
<feature type="domain" description="HTH luxR-type" evidence="5">
    <location>
        <begin position="109"/>
        <end position="174"/>
    </location>
</feature>
<keyword evidence="7" id="KW-1185">Reference proteome</keyword>
<dbReference type="Pfam" id="PF00196">
    <property type="entry name" value="GerE"/>
    <property type="match status" value="1"/>
</dbReference>
<dbReference type="InterPro" id="IPR036388">
    <property type="entry name" value="WH-like_DNA-bd_sf"/>
</dbReference>
<dbReference type="EMBL" id="AEUV02000002">
    <property type="protein sequence ID" value="EHI73425.1"/>
    <property type="molecule type" value="Genomic_DNA"/>
</dbReference>
<dbReference type="InterPro" id="IPR016032">
    <property type="entry name" value="Sig_transdc_resp-reg_C-effctor"/>
</dbReference>
<keyword evidence="1" id="KW-0805">Transcription regulation</keyword>
<dbReference type="GO" id="GO:0006355">
    <property type="term" value="P:regulation of DNA-templated transcription"/>
    <property type="evidence" value="ECO:0007669"/>
    <property type="project" value="InterPro"/>
</dbReference>
<dbReference type="eggNOG" id="COG2197">
    <property type="taxonomic scope" value="Bacteria"/>
</dbReference>
<evidence type="ECO:0000256" key="4">
    <source>
        <dbReference type="SAM" id="Phobius"/>
    </source>
</evidence>
<feature type="transmembrane region" description="Helical" evidence="4">
    <location>
        <begin position="27"/>
        <end position="51"/>
    </location>
</feature>
<dbReference type="SUPFAM" id="SSF46894">
    <property type="entry name" value="C-terminal effector domain of the bipartite response regulators"/>
    <property type="match status" value="1"/>
</dbReference>
<dbReference type="Gene3D" id="1.10.10.10">
    <property type="entry name" value="Winged helix-like DNA-binding domain superfamily/Winged helix DNA-binding domain"/>
    <property type="match status" value="1"/>
</dbReference>
<evidence type="ECO:0000313" key="6">
    <source>
        <dbReference type="EMBL" id="EHI73425.1"/>
    </source>
</evidence>
<dbReference type="PRINTS" id="PR00038">
    <property type="entry name" value="HTHLUXR"/>
</dbReference>
<evidence type="ECO:0000313" key="7">
    <source>
        <dbReference type="Proteomes" id="UP000004322"/>
    </source>
</evidence>
<reference evidence="6" key="1">
    <citation type="submission" date="2011-07" db="EMBL/GenBank/DDBJ databases">
        <authorList>
            <person name="Stanhope M.J."/>
            <person name="Durkin A.S."/>
            <person name="Hostetler J."/>
            <person name="Kim M."/>
            <person name="Radune D."/>
            <person name="Singh I."/>
            <person name="Town C.D."/>
        </authorList>
    </citation>
    <scope>NUCLEOTIDE SEQUENCE [LARGE SCALE GENOMIC DNA]</scope>
    <source>
        <strain evidence="6">HS-6</strain>
    </source>
</reference>
<comment type="caution">
    <text evidence="6">The sequence shown here is derived from an EMBL/GenBank/DDBJ whole genome shotgun (WGS) entry which is preliminary data.</text>
</comment>
<dbReference type="GO" id="GO:0003677">
    <property type="term" value="F:DNA binding"/>
    <property type="evidence" value="ECO:0007669"/>
    <property type="project" value="UniProtKB-KW"/>
</dbReference>
<dbReference type="PANTHER" id="PTHR44688">
    <property type="entry name" value="DNA-BINDING TRANSCRIPTIONAL ACTIVATOR DEVR_DOSR"/>
    <property type="match status" value="1"/>
</dbReference>
<protein>
    <submittedName>
        <fullName evidence="6">Transcriptional regulator, LuxR family</fullName>
    </submittedName>
</protein>
<dbReference type="PANTHER" id="PTHR44688:SF16">
    <property type="entry name" value="DNA-BINDING TRANSCRIPTIONAL ACTIVATOR DEVR_DOSR"/>
    <property type="match status" value="1"/>
</dbReference>
<keyword evidence="4" id="KW-1133">Transmembrane helix</keyword>
<evidence type="ECO:0000256" key="3">
    <source>
        <dbReference type="ARBA" id="ARBA00023163"/>
    </source>
</evidence>
<dbReference type="STRING" id="873449.STRCR_0226"/>
<keyword evidence="4" id="KW-0812">Transmembrane</keyword>
<proteinExistence type="predicted"/>
<evidence type="ECO:0000256" key="1">
    <source>
        <dbReference type="ARBA" id="ARBA00023015"/>
    </source>
</evidence>
<gene>
    <name evidence="6" type="ORF">STRCR_0226</name>
</gene>
<dbReference type="SMART" id="SM00421">
    <property type="entry name" value="HTH_LUXR"/>
    <property type="match status" value="1"/>
</dbReference>
<name>G5JNR4_STRCG</name>
<keyword evidence="4" id="KW-0472">Membrane</keyword>
<feature type="transmembrane region" description="Helical" evidence="4">
    <location>
        <begin position="72"/>
        <end position="89"/>
    </location>
</feature>
<accession>G5JNR4</accession>
<organism evidence="6 7">
    <name type="scientific">Streptococcus criceti HS-6</name>
    <dbReference type="NCBI Taxonomy" id="873449"/>
    <lineage>
        <taxon>Bacteria</taxon>
        <taxon>Bacillati</taxon>
        <taxon>Bacillota</taxon>
        <taxon>Bacilli</taxon>
        <taxon>Lactobacillales</taxon>
        <taxon>Streptococcaceae</taxon>
        <taxon>Streptococcus</taxon>
    </lineage>
</organism>
<evidence type="ECO:0000259" key="5">
    <source>
        <dbReference type="PROSITE" id="PS50043"/>
    </source>
</evidence>
<dbReference type="CDD" id="cd06170">
    <property type="entry name" value="LuxR_C_like"/>
    <property type="match status" value="1"/>
</dbReference>
<keyword evidence="3" id="KW-0804">Transcription</keyword>